<evidence type="ECO:0000313" key="3">
    <source>
        <dbReference type="Proteomes" id="UP000682358"/>
    </source>
</evidence>
<sequence>MSLVIYIVISLCVAFWVWKKKEHFSLNSDSLQKQWLFRLAILFPLISSLYFMIWLGSSYPFRWDAIGYNSFLDINKFSLGILALSPILGAFVVYAHRSIQMAKQIELTEKKNKVDLYFSERKNINELLSSVKTLNGEEIIQTNLLYMKAFDLKSNYNDTENTDFYEYLNESISLISHKFLIIRDDITDVENFKTGNMGVGFNQFPINIEIIRISNLINTIKEYLNFKINKDLDLVSKCSQFLTDKREDIQKDNSNFFNVMYTFMVASEVYSFLNSIKEVVLILSSDKNIDCVLPNFTEALCSFSLGSFSIGLVDDGDKLAAENQNPPE</sequence>
<name>A0AAJ4NHA0_PRORE</name>
<protein>
    <submittedName>
        <fullName evidence="2">Uncharacterized protein</fullName>
    </submittedName>
</protein>
<dbReference type="RefSeq" id="WP_140171525.1">
    <property type="nucleotide sequence ID" value="NZ_CP076405.1"/>
</dbReference>
<feature type="transmembrane region" description="Helical" evidence="1">
    <location>
        <begin position="77"/>
        <end position="95"/>
    </location>
</feature>
<reference evidence="2" key="1">
    <citation type="submission" date="2021-06" db="EMBL/GenBank/DDBJ databases">
        <title>Emergence of genetically related NDM-1-producing Providencia rettgeri strains in Argentina.</title>
        <authorList>
            <person name="Pasteran F."/>
            <person name="Meo A."/>
            <person name="Gomez S."/>
            <person name="Derdoy L."/>
            <person name="Albronoz E."/>
            <person name="Faccone D."/>
            <person name="Guerriero L."/>
            <person name="Archuby D."/>
            <person name="Tarzia A."/>
            <person name="Lopez M."/>
            <person name="Corso A."/>
        </authorList>
    </citation>
    <scope>NUCLEOTIDE SEQUENCE</scope>
    <source>
        <strain evidence="2">PreM15628</strain>
    </source>
</reference>
<dbReference type="EMBL" id="CP076405">
    <property type="protein sequence ID" value="QWQ19996.1"/>
    <property type="molecule type" value="Genomic_DNA"/>
</dbReference>
<feature type="transmembrane region" description="Helical" evidence="1">
    <location>
        <begin position="35"/>
        <end position="56"/>
    </location>
</feature>
<accession>A0AAJ4NHA0</accession>
<organism evidence="2 3">
    <name type="scientific">Providencia rettgeri</name>
    <dbReference type="NCBI Taxonomy" id="587"/>
    <lineage>
        <taxon>Bacteria</taxon>
        <taxon>Pseudomonadati</taxon>
        <taxon>Pseudomonadota</taxon>
        <taxon>Gammaproteobacteria</taxon>
        <taxon>Enterobacterales</taxon>
        <taxon>Morganellaceae</taxon>
        <taxon>Providencia</taxon>
    </lineage>
</organism>
<dbReference type="Proteomes" id="UP000682358">
    <property type="component" value="Chromosome"/>
</dbReference>
<gene>
    <name evidence="2" type="ORF">KOF27_15515</name>
</gene>
<proteinExistence type="predicted"/>
<keyword evidence="1" id="KW-0472">Membrane</keyword>
<evidence type="ECO:0000313" key="2">
    <source>
        <dbReference type="EMBL" id="QWQ19996.1"/>
    </source>
</evidence>
<dbReference type="AlphaFoldDB" id="A0AAJ4NHA0"/>
<evidence type="ECO:0000256" key="1">
    <source>
        <dbReference type="SAM" id="Phobius"/>
    </source>
</evidence>
<keyword evidence="1" id="KW-0812">Transmembrane</keyword>
<keyword evidence="1" id="KW-1133">Transmembrane helix</keyword>